<dbReference type="AlphaFoldDB" id="A0A226DVZ9"/>
<dbReference type="EMBL" id="LNIX01000011">
    <property type="protein sequence ID" value="OXA48887.1"/>
    <property type="molecule type" value="Genomic_DNA"/>
</dbReference>
<name>A0A226DVZ9_FOLCA</name>
<dbReference type="Proteomes" id="UP000198287">
    <property type="component" value="Unassembled WGS sequence"/>
</dbReference>
<accession>A0A226DVZ9</accession>
<protein>
    <submittedName>
        <fullName evidence="2">Octanoyltransferase</fullName>
    </submittedName>
</protein>
<gene>
    <name evidence="2" type="ORF">Fcan01_16683</name>
</gene>
<keyword evidence="1" id="KW-0732">Signal</keyword>
<proteinExistence type="predicted"/>
<evidence type="ECO:0000256" key="1">
    <source>
        <dbReference type="SAM" id="SignalP"/>
    </source>
</evidence>
<feature type="chain" id="PRO_5012217703" evidence="1">
    <location>
        <begin position="20"/>
        <end position="116"/>
    </location>
</feature>
<feature type="signal peptide" evidence="1">
    <location>
        <begin position="1"/>
        <end position="19"/>
    </location>
</feature>
<organism evidence="2 3">
    <name type="scientific">Folsomia candida</name>
    <name type="common">Springtail</name>
    <dbReference type="NCBI Taxonomy" id="158441"/>
    <lineage>
        <taxon>Eukaryota</taxon>
        <taxon>Metazoa</taxon>
        <taxon>Ecdysozoa</taxon>
        <taxon>Arthropoda</taxon>
        <taxon>Hexapoda</taxon>
        <taxon>Collembola</taxon>
        <taxon>Entomobryomorpha</taxon>
        <taxon>Isotomoidea</taxon>
        <taxon>Isotomidae</taxon>
        <taxon>Proisotominae</taxon>
        <taxon>Folsomia</taxon>
    </lineage>
</organism>
<sequence length="116" mass="13430">MDLGSVLFVFAIIVSFVAGRPPINRYAYEDNYSDGGGNFGHDPPPRLVERVSYVPGYRGGKGYYQRERILRNTGPPRPLRYRVDRKGPNRVRLCPKNSKCKDQLYDVNQYNVRQNY</sequence>
<comment type="caution">
    <text evidence="2">The sequence shown here is derived from an EMBL/GenBank/DDBJ whole genome shotgun (WGS) entry which is preliminary data.</text>
</comment>
<evidence type="ECO:0000313" key="3">
    <source>
        <dbReference type="Proteomes" id="UP000198287"/>
    </source>
</evidence>
<dbReference type="GO" id="GO:0016740">
    <property type="term" value="F:transferase activity"/>
    <property type="evidence" value="ECO:0007669"/>
    <property type="project" value="UniProtKB-KW"/>
</dbReference>
<keyword evidence="3" id="KW-1185">Reference proteome</keyword>
<reference evidence="2 3" key="1">
    <citation type="submission" date="2015-12" db="EMBL/GenBank/DDBJ databases">
        <title>The genome of Folsomia candida.</title>
        <authorList>
            <person name="Faddeeva A."/>
            <person name="Derks M.F."/>
            <person name="Anvar Y."/>
            <person name="Smit S."/>
            <person name="Van Straalen N."/>
            <person name="Roelofs D."/>
        </authorList>
    </citation>
    <scope>NUCLEOTIDE SEQUENCE [LARGE SCALE GENOMIC DNA]</scope>
    <source>
        <strain evidence="2 3">VU population</strain>
        <tissue evidence="2">Whole body</tissue>
    </source>
</reference>
<evidence type="ECO:0000313" key="2">
    <source>
        <dbReference type="EMBL" id="OXA48887.1"/>
    </source>
</evidence>
<keyword evidence="2" id="KW-0808">Transferase</keyword>